<dbReference type="HOGENOM" id="CLU_3128892_0_0_9"/>
<reference evidence="2" key="1">
    <citation type="journal article" date="2010" name="Microbiol. Resour. Announc.">
        <title>Comparative genomics of the bacterial genus Listeria: Genome evolution is characterized by limited gene acquisition and limited gene loss.</title>
        <authorList>
            <person name="den Bakker H.C."/>
            <person name="Cummings C.A."/>
            <person name="Ferreira V."/>
            <person name="Vatta P."/>
            <person name="Orsi R.H."/>
            <person name="Degoricija L."/>
            <person name="Barker M."/>
            <person name="Petrauskene O."/>
            <person name="Furtado M.R."/>
            <person name="Wiedmann M."/>
        </authorList>
    </citation>
    <scope>NUCLEOTIDE SEQUENCE [LARGE SCALE GENOMIC DNA]</scope>
    <source>
        <strain evidence="2">FSL N1-067</strain>
    </source>
</reference>
<gene>
    <name evidence="2" type="ORF">NT03LS_2900</name>
</gene>
<comment type="caution">
    <text evidence="2">The sequence shown here is derived from an EMBL/GenBank/DDBJ whole genome shotgun (WGS) entry which is preliminary data.</text>
</comment>
<dbReference type="Proteomes" id="UP000004302">
    <property type="component" value="Chromosome"/>
</dbReference>
<feature type="non-terminal residue" evidence="2">
    <location>
        <position position="1"/>
    </location>
</feature>
<feature type="transmembrane region" description="Helical" evidence="1">
    <location>
        <begin position="20"/>
        <end position="44"/>
    </location>
</feature>
<evidence type="ECO:0000256" key="1">
    <source>
        <dbReference type="SAM" id="Phobius"/>
    </source>
</evidence>
<dbReference type="EMBL" id="ADXJ01000959">
    <property type="protein sequence ID" value="EFR99014.1"/>
    <property type="molecule type" value="Genomic_DNA"/>
</dbReference>
<organism evidence="2">
    <name type="scientific">Listeria seeligeri FSL N1-067</name>
    <dbReference type="NCBI Taxonomy" id="702453"/>
    <lineage>
        <taxon>Bacteria</taxon>
        <taxon>Bacillati</taxon>
        <taxon>Bacillota</taxon>
        <taxon>Bacilli</taxon>
        <taxon>Bacillales</taxon>
        <taxon>Listeriaceae</taxon>
        <taxon>Listeria</taxon>
    </lineage>
</organism>
<proteinExistence type="predicted"/>
<protein>
    <submittedName>
        <fullName evidence="2">Uncharacterized protein</fullName>
    </submittedName>
</protein>
<keyword evidence="1" id="KW-0472">Membrane</keyword>
<dbReference type="AlphaFoldDB" id="E3ZTN3"/>
<sequence>TGVFTLLSEWLNKVKGYENLLTFGVVIGFLLILIAHISELYLLWKKPQN</sequence>
<accession>E3ZTN3</accession>
<keyword evidence="1" id="KW-0812">Transmembrane</keyword>
<keyword evidence="1" id="KW-1133">Transmembrane helix</keyword>
<evidence type="ECO:0000313" key="2">
    <source>
        <dbReference type="EMBL" id="EFR99014.1"/>
    </source>
</evidence>
<name>E3ZTN3_LISSE</name>